<dbReference type="InterPro" id="IPR024079">
    <property type="entry name" value="MetalloPept_cat_dom_sf"/>
</dbReference>
<feature type="signal peptide" evidence="1">
    <location>
        <begin position="1"/>
        <end position="19"/>
    </location>
</feature>
<keyword evidence="4" id="KW-1185">Reference proteome</keyword>
<keyword evidence="1" id="KW-0732">Signal</keyword>
<dbReference type="GO" id="GO:0008237">
    <property type="term" value="F:metallopeptidase activity"/>
    <property type="evidence" value="ECO:0007669"/>
    <property type="project" value="InterPro"/>
</dbReference>
<comment type="caution">
    <text evidence="3">The sequence shown here is derived from an EMBL/GenBank/DDBJ whole genome shotgun (WGS) entry which is preliminary data.</text>
</comment>
<dbReference type="Gene3D" id="2.60.40.3250">
    <property type="entry name" value="Peptidase M64, N-terminal domain"/>
    <property type="match status" value="1"/>
</dbReference>
<dbReference type="Gene3D" id="3.40.390.10">
    <property type="entry name" value="Collagenase (Catalytic Domain)"/>
    <property type="match status" value="1"/>
</dbReference>
<accession>A0AA41Y407</accession>
<dbReference type="Pfam" id="PF09471">
    <property type="entry name" value="Peptidase_M64"/>
    <property type="match status" value="1"/>
</dbReference>
<evidence type="ECO:0000259" key="2">
    <source>
        <dbReference type="Pfam" id="PF16217"/>
    </source>
</evidence>
<evidence type="ECO:0000313" key="4">
    <source>
        <dbReference type="Proteomes" id="UP001163821"/>
    </source>
</evidence>
<dbReference type="InterPro" id="IPR032625">
    <property type="entry name" value="M64_N"/>
</dbReference>
<name>A0AA41Y407_9BACT</name>
<organism evidence="3 4">
    <name type="scientific">Gaoshiqia sediminis</name>
    <dbReference type="NCBI Taxonomy" id="2986998"/>
    <lineage>
        <taxon>Bacteria</taxon>
        <taxon>Pseudomonadati</taxon>
        <taxon>Bacteroidota</taxon>
        <taxon>Bacteroidia</taxon>
        <taxon>Marinilabiliales</taxon>
        <taxon>Prolixibacteraceae</taxon>
        <taxon>Gaoshiqia</taxon>
    </lineage>
</organism>
<dbReference type="Pfam" id="PF16217">
    <property type="entry name" value="M64_N"/>
    <property type="match status" value="1"/>
</dbReference>
<feature type="chain" id="PRO_5041265406" evidence="1">
    <location>
        <begin position="20"/>
        <end position="426"/>
    </location>
</feature>
<dbReference type="Proteomes" id="UP001163821">
    <property type="component" value="Unassembled WGS sequence"/>
</dbReference>
<feature type="domain" description="Peptidase M64 N-terminal" evidence="2">
    <location>
        <begin position="23"/>
        <end position="142"/>
    </location>
</feature>
<dbReference type="AlphaFoldDB" id="A0AA41Y407"/>
<proteinExistence type="predicted"/>
<sequence>MKRMFPLIFLLTLPVWLNAQVSFSAYFEPASLRVDYLLAGTDSLSEVYLEQMKREPFFAGSTVNLIDGKNYGTYRYRVFDLKSGELIFSKGFCPLFQEWQTTAEASKLKRSYYQVAMLPFPKKEIRFTIESKNRDGDFVQLFSMEINPTDYFILNEPSPIYEVETVLKSGKPDQKVDLVFLPEGYTEAEMDKFSADVERMTNILFAAEPFNRHRSDFNIYAVKVPSAQSGTDVPGEAIYVNTAFGSSFYTFDTPRYLTTKDMKAIHDAAAAVPYDHIYLLVNSDRYGGGGFYNFLSVTTVDHEKAPQVLVHEFGHGFAGLADEYYSSEVAYDEFYNKRVEPWEPNITTLVDFDRKWKTMLDPQTPVPTPRESKYRHILGVFEGGGYSAKGIYSPMMNCRMKTNEAEGFCPVCQQAIEEAILWHCRE</sequence>
<dbReference type="RefSeq" id="WP_282590031.1">
    <property type="nucleotide sequence ID" value="NZ_JAPAAF010000001.1"/>
</dbReference>
<protein>
    <submittedName>
        <fullName evidence="3">IgA Peptidase M64</fullName>
    </submittedName>
</protein>
<reference evidence="3" key="1">
    <citation type="submission" date="2022-10" db="EMBL/GenBank/DDBJ databases">
        <title>Gaoshiqiia sediminis gen. nov., sp. nov., isolated from coastal sediment.</title>
        <authorList>
            <person name="Yu W.X."/>
            <person name="Mu D.S."/>
            <person name="Du J.Z."/>
            <person name="Liang Y.Q."/>
        </authorList>
    </citation>
    <scope>NUCLEOTIDE SEQUENCE</scope>
    <source>
        <strain evidence="3">A06</strain>
    </source>
</reference>
<evidence type="ECO:0000313" key="3">
    <source>
        <dbReference type="EMBL" id="MCW0481425.1"/>
    </source>
</evidence>
<dbReference type="InterPro" id="IPR038171">
    <property type="entry name" value="M64_N_sf"/>
</dbReference>
<dbReference type="InterPro" id="IPR019026">
    <property type="entry name" value="Peptidase_M64_IgA"/>
</dbReference>
<gene>
    <name evidence="3" type="ORF">N2K84_01710</name>
</gene>
<evidence type="ECO:0000256" key="1">
    <source>
        <dbReference type="SAM" id="SignalP"/>
    </source>
</evidence>
<dbReference type="EMBL" id="JAPAAF010000001">
    <property type="protein sequence ID" value="MCW0481425.1"/>
    <property type="molecule type" value="Genomic_DNA"/>
</dbReference>